<evidence type="ECO:0000256" key="2">
    <source>
        <dbReference type="ARBA" id="ARBA00012379"/>
    </source>
</evidence>
<comment type="similarity">
    <text evidence="1">Belongs to the dUTPase family.</text>
</comment>
<dbReference type="GO" id="GO:0006226">
    <property type="term" value="P:dUMP biosynthetic process"/>
    <property type="evidence" value="ECO:0007669"/>
    <property type="project" value="InterPro"/>
</dbReference>
<dbReference type="Gene3D" id="2.70.40.10">
    <property type="match status" value="1"/>
</dbReference>
<feature type="domain" description="dUTPase-like" evidence="5">
    <location>
        <begin position="27"/>
        <end position="109"/>
    </location>
</feature>
<proteinExistence type="inferred from homology"/>
<evidence type="ECO:0000256" key="1">
    <source>
        <dbReference type="ARBA" id="ARBA00006581"/>
    </source>
</evidence>
<dbReference type="PANTHER" id="PTHR11241:SF0">
    <property type="entry name" value="DEOXYURIDINE 5'-TRIPHOSPHATE NUCLEOTIDOHYDROLASE"/>
    <property type="match status" value="1"/>
</dbReference>
<dbReference type="PANTHER" id="PTHR11241">
    <property type="entry name" value="DEOXYURIDINE 5'-TRIPHOSPHATE NUCLEOTIDOHYDROLASE"/>
    <property type="match status" value="1"/>
</dbReference>
<dbReference type="InterPro" id="IPR036157">
    <property type="entry name" value="dUTPase-like_sf"/>
</dbReference>
<dbReference type="Pfam" id="PF00692">
    <property type="entry name" value="dUTPase"/>
    <property type="match status" value="1"/>
</dbReference>
<evidence type="ECO:0000256" key="3">
    <source>
        <dbReference type="ARBA" id="ARBA00022801"/>
    </source>
</evidence>
<accession>A0A6C0EKH6</accession>
<keyword evidence="4" id="KW-0546">Nucleotide metabolism</keyword>
<dbReference type="CDD" id="cd07557">
    <property type="entry name" value="trimeric_dUTPase"/>
    <property type="match status" value="1"/>
</dbReference>
<dbReference type="GO" id="GO:0000287">
    <property type="term" value="F:magnesium ion binding"/>
    <property type="evidence" value="ECO:0007669"/>
    <property type="project" value="InterPro"/>
</dbReference>
<dbReference type="InterPro" id="IPR008181">
    <property type="entry name" value="dUTPase"/>
</dbReference>
<evidence type="ECO:0000259" key="5">
    <source>
        <dbReference type="Pfam" id="PF00692"/>
    </source>
</evidence>
<organism evidence="6">
    <name type="scientific">viral metagenome</name>
    <dbReference type="NCBI Taxonomy" id="1070528"/>
    <lineage>
        <taxon>unclassified sequences</taxon>
        <taxon>metagenomes</taxon>
        <taxon>organismal metagenomes</taxon>
    </lineage>
</organism>
<dbReference type="EC" id="3.6.1.23" evidence="2"/>
<dbReference type="InterPro" id="IPR029054">
    <property type="entry name" value="dUTPase-like"/>
</dbReference>
<keyword evidence="3" id="KW-0378">Hydrolase</keyword>
<sequence>MTKILHIKPTTPYTTQIYAKHSHYNTDDSGLDLYTPSTIDISPGETKFIDLEIQCEMFESADGDDGDMECKNLPYYIYPRSSISKTPLILANHVGVIDAGYRGNLKIAIKYLPTLEDMWVLLNSDKSSLEKYKKDLPIYTIDAGTRLVQLCSNDLRPFNIKLVEKLTDSDRGSGGFGSTGK</sequence>
<evidence type="ECO:0000313" key="6">
    <source>
        <dbReference type="EMBL" id="QHT29161.1"/>
    </source>
</evidence>
<dbReference type="GO" id="GO:0046081">
    <property type="term" value="P:dUTP catabolic process"/>
    <property type="evidence" value="ECO:0007669"/>
    <property type="project" value="InterPro"/>
</dbReference>
<dbReference type="InterPro" id="IPR033704">
    <property type="entry name" value="dUTPase_trimeric"/>
</dbReference>
<dbReference type="GO" id="GO:0004170">
    <property type="term" value="F:dUTP diphosphatase activity"/>
    <property type="evidence" value="ECO:0007669"/>
    <property type="project" value="UniProtKB-EC"/>
</dbReference>
<dbReference type="SUPFAM" id="SSF51283">
    <property type="entry name" value="dUTPase-like"/>
    <property type="match status" value="1"/>
</dbReference>
<dbReference type="AlphaFoldDB" id="A0A6C0EKH6"/>
<evidence type="ECO:0000256" key="4">
    <source>
        <dbReference type="ARBA" id="ARBA00023080"/>
    </source>
</evidence>
<name>A0A6C0EKH6_9ZZZZ</name>
<dbReference type="EMBL" id="MN738870">
    <property type="protein sequence ID" value="QHT29161.1"/>
    <property type="molecule type" value="Genomic_DNA"/>
</dbReference>
<protein>
    <recommendedName>
        <fullName evidence="2">dUTP diphosphatase</fullName>
        <ecNumber evidence="2">3.6.1.23</ecNumber>
    </recommendedName>
</protein>
<reference evidence="6" key="1">
    <citation type="journal article" date="2020" name="Nature">
        <title>Giant virus diversity and host interactions through global metagenomics.</title>
        <authorList>
            <person name="Schulz F."/>
            <person name="Roux S."/>
            <person name="Paez-Espino D."/>
            <person name="Jungbluth S."/>
            <person name="Walsh D.A."/>
            <person name="Denef V.J."/>
            <person name="McMahon K.D."/>
            <person name="Konstantinidis K.T."/>
            <person name="Eloe-Fadrosh E.A."/>
            <person name="Kyrpides N.C."/>
            <person name="Woyke T."/>
        </authorList>
    </citation>
    <scope>NUCLEOTIDE SEQUENCE</scope>
    <source>
        <strain evidence="6">GVMAG-M-3300001351-8</strain>
    </source>
</reference>